<dbReference type="AlphaFoldDB" id="A0A2P2MG59"/>
<accession>A0A2P2MG59</accession>
<organism evidence="1">
    <name type="scientific">Rhizophora mucronata</name>
    <name type="common">Asiatic mangrove</name>
    <dbReference type="NCBI Taxonomy" id="61149"/>
    <lineage>
        <taxon>Eukaryota</taxon>
        <taxon>Viridiplantae</taxon>
        <taxon>Streptophyta</taxon>
        <taxon>Embryophyta</taxon>
        <taxon>Tracheophyta</taxon>
        <taxon>Spermatophyta</taxon>
        <taxon>Magnoliopsida</taxon>
        <taxon>eudicotyledons</taxon>
        <taxon>Gunneridae</taxon>
        <taxon>Pentapetalae</taxon>
        <taxon>rosids</taxon>
        <taxon>fabids</taxon>
        <taxon>Malpighiales</taxon>
        <taxon>Rhizophoraceae</taxon>
        <taxon>Rhizophora</taxon>
    </lineage>
</organism>
<protein>
    <submittedName>
        <fullName evidence="1">Uncharacterized protein LOC105638513 isoform X1</fullName>
    </submittedName>
</protein>
<name>A0A2P2MG59_RHIMU</name>
<dbReference type="EMBL" id="GGEC01048709">
    <property type="protein sequence ID" value="MBX29193.1"/>
    <property type="molecule type" value="Transcribed_RNA"/>
</dbReference>
<evidence type="ECO:0000313" key="1">
    <source>
        <dbReference type="EMBL" id="MBX29193.1"/>
    </source>
</evidence>
<sequence>MVLVALILLVFKVEFPVFQDLPQLPTPIGPLFYTRFFRISLLDRLTLLPLMAAVIDFDNTDVAWRRYDSSKDLLLGVLC</sequence>
<reference evidence="1" key="1">
    <citation type="submission" date="2018-02" db="EMBL/GenBank/DDBJ databases">
        <title>Rhizophora mucronata_Transcriptome.</title>
        <authorList>
            <person name="Meera S.P."/>
            <person name="Sreeshan A."/>
            <person name="Augustine A."/>
        </authorList>
    </citation>
    <scope>NUCLEOTIDE SEQUENCE</scope>
    <source>
        <tissue evidence="1">Leaf</tissue>
    </source>
</reference>
<proteinExistence type="predicted"/>